<proteinExistence type="predicted"/>
<gene>
    <name evidence="2" type="ORF">BJP36_39805</name>
</gene>
<dbReference type="Proteomes" id="UP000176944">
    <property type="component" value="Chromosome"/>
</dbReference>
<keyword evidence="1" id="KW-0812">Transmembrane</keyword>
<reference evidence="2" key="1">
    <citation type="journal article" date="2017" name="Proc. Natl. Acad. Sci. U.S.A.">
        <title>Comparative genomics uncovers the prolific and distinctive metabolic potential of the cyanobacterial genus Moorea.</title>
        <authorList>
            <person name="Leao T."/>
            <person name="Castelao G."/>
            <person name="Korobeynikov A."/>
            <person name="Monroe E.A."/>
            <person name="Podell S."/>
            <person name="Glukhov E."/>
            <person name="Allen E.E."/>
            <person name="Gerwick W.H."/>
            <person name="Gerwick L."/>
        </authorList>
    </citation>
    <scope>NUCLEOTIDE SEQUENCE</scope>
    <source>
        <strain evidence="2">JHB</strain>
    </source>
</reference>
<keyword evidence="1" id="KW-1133">Transmembrane helix</keyword>
<feature type="transmembrane region" description="Helical" evidence="1">
    <location>
        <begin position="12"/>
        <end position="30"/>
    </location>
</feature>
<feature type="transmembrane region" description="Helical" evidence="1">
    <location>
        <begin position="79"/>
        <end position="98"/>
    </location>
</feature>
<dbReference type="AlphaFoldDB" id="A0A9Q9SV66"/>
<sequence length="103" mass="11708">MRYTNRIEKCFNTINPDIIALIILIRYLQFYSPTPYSRLDAVAHGGNPQDRAASLLPTPYSLLPVPCSLFPVPFTLYNFQGQIGEIFLAVIVIIIKHLKQTEN</sequence>
<name>A0A9Q9SV66_MOOP1</name>
<protein>
    <submittedName>
        <fullName evidence="2">Uncharacterized protein</fullName>
    </submittedName>
</protein>
<evidence type="ECO:0000313" key="2">
    <source>
        <dbReference type="EMBL" id="WAN70202.1"/>
    </source>
</evidence>
<keyword evidence="1" id="KW-0472">Membrane</keyword>
<reference evidence="2" key="2">
    <citation type="submission" date="2022-10" db="EMBL/GenBank/DDBJ databases">
        <authorList>
            <person name="Ngo T.-E."/>
        </authorList>
    </citation>
    <scope>NUCLEOTIDE SEQUENCE</scope>
    <source>
        <strain evidence="2">JHB</strain>
    </source>
</reference>
<dbReference type="EMBL" id="CP017708">
    <property type="protein sequence ID" value="WAN70202.1"/>
    <property type="molecule type" value="Genomic_DNA"/>
</dbReference>
<accession>A0A9Q9SV66</accession>
<evidence type="ECO:0000256" key="1">
    <source>
        <dbReference type="SAM" id="Phobius"/>
    </source>
</evidence>
<organism evidence="2">
    <name type="scientific">Moorena producens (strain JHB)</name>
    <dbReference type="NCBI Taxonomy" id="1454205"/>
    <lineage>
        <taxon>Bacteria</taxon>
        <taxon>Bacillati</taxon>
        <taxon>Cyanobacteriota</taxon>
        <taxon>Cyanophyceae</taxon>
        <taxon>Coleofasciculales</taxon>
        <taxon>Coleofasciculaceae</taxon>
        <taxon>Moorena</taxon>
    </lineage>
</organism>